<dbReference type="Proteomes" id="UP000273807">
    <property type="component" value="Unassembled WGS sequence"/>
</dbReference>
<dbReference type="RefSeq" id="WP_123256066.1">
    <property type="nucleotide sequence ID" value="NZ_RBED01000114.1"/>
</dbReference>
<sequence>MTESLSAAIEATARIIGEHIDRMFDSLTALQPLVLNLTGSAGPVYRKTLTALREPLGELIHAHAGLVDGAGLAVAPGLLADADLWLQWWRRGSDGGLHFKEHTFNPDSVNFYDYTALDWFNIPATTGEPVLVGPYVDSGGTDLRVITAALAVAHNQNRCSVLAADLSLDFLEVLFLRSLRRREQHVALVTGTGKVVVSNTARHATGTLLTPNALAQAEPALSCSVPVSRIPAGPWRLVVLP</sequence>
<keyword evidence="2" id="KW-1185">Reference proteome</keyword>
<proteinExistence type="predicted"/>
<dbReference type="EMBL" id="RBED01000114">
    <property type="protein sequence ID" value="RNL52070.1"/>
    <property type="molecule type" value="Genomic_DNA"/>
</dbReference>
<evidence type="ECO:0000313" key="2">
    <source>
        <dbReference type="Proteomes" id="UP000273807"/>
    </source>
</evidence>
<evidence type="ECO:0008006" key="3">
    <source>
        <dbReference type="Google" id="ProtNLM"/>
    </source>
</evidence>
<comment type="caution">
    <text evidence="1">The sequence shown here is derived from an EMBL/GenBank/DDBJ whole genome shotgun (WGS) entry which is preliminary data.</text>
</comment>
<gene>
    <name evidence="1" type="ORF">D7003_14200</name>
</gene>
<name>A0A3N0BT64_9MICC</name>
<protein>
    <recommendedName>
        <fullName evidence="3">Cache domain-containing protein</fullName>
    </recommendedName>
</protein>
<dbReference type="AlphaFoldDB" id="A0A3N0BT64"/>
<organism evidence="1 2">
    <name type="scientific">Arthrobacter oryzae</name>
    <dbReference type="NCBI Taxonomy" id="409290"/>
    <lineage>
        <taxon>Bacteria</taxon>
        <taxon>Bacillati</taxon>
        <taxon>Actinomycetota</taxon>
        <taxon>Actinomycetes</taxon>
        <taxon>Micrococcales</taxon>
        <taxon>Micrococcaceae</taxon>
        <taxon>Arthrobacter</taxon>
    </lineage>
</organism>
<evidence type="ECO:0000313" key="1">
    <source>
        <dbReference type="EMBL" id="RNL52070.1"/>
    </source>
</evidence>
<dbReference type="Gene3D" id="3.30.450.20">
    <property type="entry name" value="PAS domain"/>
    <property type="match status" value="1"/>
</dbReference>
<dbReference type="OrthoDB" id="8687362at2"/>
<dbReference type="Pfam" id="PF22673">
    <property type="entry name" value="MCP-like_PDC_1"/>
    <property type="match status" value="1"/>
</dbReference>
<accession>A0A3N0BT64</accession>
<dbReference type="CDD" id="cd12913">
    <property type="entry name" value="PDC1_MCP_like"/>
    <property type="match status" value="1"/>
</dbReference>
<reference evidence="1 2" key="1">
    <citation type="submission" date="2018-10" db="EMBL/GenBank/DDBJ databases">
        <title>Genome sequencing of Arthrobacter oryzae TNB02.</title>
        <authorList>
            <person name="Cho Y.-J."/>
            <person name="Cho A."/>
            <person name="Kim O.-S."/>
        </authorList>
    </citation>
    <scope>NUCLEOTIDE SEQUENCE [LARGE SCALE GENOMIC DNA]</scope>
    <source>
        <strain evidence="1 2">TNB02</strain>
    </source>
</reference>